<dbReference type="Proteomes" id="UP000236546">
    <property type="component" value="Unassembled WGS sequence"/>
</dbReference>
<sequence length="281" mass="30564">MALRSARVKSYFLSPITTIPPEGPIRLGSIIEDPSYVQEPINNPPVPPSSAGEEVYLHNAVNSTVTLNASKSFALGLFVKFQQLLQGKIGGKTSSAVEETWSFSNLQTQWFTPSDDYIKQSLQQMEVQEFIAQNYSWLRRTKLYMVTGVMVAEGASSAMKAAKQNELHLSLGVDTPLPQVPITVLPQLDLEGASGVTKSQGKSDTVVFAFQLRRIKISPAGDVTHAQYTDGTLLSVHKDTGPDKKSYQIVVDGIDEDDVNPAEFGLEGSSLDINDDTEEGG</sequence>
<evidence type="ECO:0000313" key="2">
    <source>
        <dbReference type="Proteomes" id="UP000236546"/>
    </source>
</evidence>
<organism evidence="1 2">
    <name type="scientific">Trichoderma gamsii</name>
    <dbReference type="NCBI Taxonomy" id="398673"/>
    <lineage>
        <taxon>Eukaryota</taxon>
        <taxon>Fungi</taxon>
        <taxon>Dikarya</taxon>
        <taxon>Ascomycota</taxon>
        <taxon>Pezizomycotina</taxon>
        <taxon>Sordariomycetes</taxon>
        <taxon>Hypocreomycetidae</taxon>
        <taxon>Hypocreales</taxon>
        <taxon>Hypocreaceae</taxon>
        <taxon>Trichoderma</taxon>
    </lineage>
</organism>
<reference evidence="1 2" key="1">
    <citation type="submission" date="2017-02" db="EMBL/GenBank/DDBJ databases">
        <title>Genomes of Trichoderma spp. with biocontrol activity.</title>
        <authorList>
            <person name="Gardiner D."/>
            <person name="Kazan K."/>
            <person name="Vos C."/>
            <person name="Harvey P."/>
        </authorList>
    </citation>
    <scope>NUCLEOTIDE SEQUENCE [LARGE SCALE GENOMIC DNA]</scope>
    <source>
        <strain evidence="1 2">A5MH</strain>
    </source>
</reference>
<protein>
    <submittedName>
        <fullName evidence="1">Uncharacterized protein</fullName>
    </submittedName>
</protein>
<comment type="caution">
    <text evidence="1">The sequence shown here is derived from an EMBL/GenBank/DDBJ whole genome shotgun (WGS) entry which is preliminary data.</text>
</comment>
<dbReference type="OrthoDB" id="4500473at2759"/>
<dbReference type="AlphaFoldDB" id="A0A2K0TE85"/>
<accession>A0A2K0TE85</accession>
<dbReference type="EMBL" id="MTYH01000036">
    <property type="protein sequence ID" value="PNP43846.1"/>
    <property type="molecule type" value="Genomic_DNA"/>
</dbReference>
<gene>
    <name evidence="1" type="ORF">TGAMA5MH_04128</name>
</gene>
<proteinExistence type="predicted"/>
<evidence type="ECO:0000313" key="1">
    <source>
        <dbReference type="EMBL" id="PNP43846.1"/>
    </source>
</evidence>
<name>A0A2K0TE85_9HYPO</name>